<reference evidence="3" key="1">
    <citation type="submission" date="2018-02" db="EMBL/GenBank/DDBJ databases">
        <authorList>
            <person name="Hausmann B."/>
        </authorList>
    </citation>
    <scope>NUCLEOTIDE SEQUENCE [LARGE SCALE GENOMIC DNA]</scope>
    <source>
        <strain evidence="3">Peat soil MAG SbA1</strain>
    </source>
</reference>
<name>A0A2U3L6Q2_9BACT</name>
<feature type="region of interest" description="Disordered" evidence="1">
    <location>
        <begin position="1"/>
        <end position="20"/>
    </location>
</feature>
<sequence>MAASGPSQHSDKWGGTEMTYIRAPPHDSPILGLKSRISYISTHFSLDKQLAIAVYSNHDERDKSR</sequence>
<organism evidence="2 3">
    <name type="scientific">Candidatus Sulfotelmatobacter kueseliae</name>
    <dbReference type="NCBI Taxonomy" id="2042962"/>
    <lineage>
        <taxon>Bacteria</taxon>
        <taxon>Pseudomonadati</taxon>
        <taxon>Acidobacteriota</taxon>
        <taxon>Terriglobia</taxon>
        <taxon>Terriglobales</taxon>
        <taxon>Candidatus Korobacteraceae</taxon>
        <taxon>Candidatus Sulfotelmatobacter</taxon>
    </lineage>
</organism>
<gene>
    <name evidence="2" type="ORF">SBA1_750017</name>
</gene>
<evidence type="ECO:0000313" key="3">
    <source>
        <dbReference type="Proteomes" id="UP000238701"/>
    </source>
</evidence>
<proteinExistence type="predicted"/>
<dbReference type="AlphaFoldDB" id="A0A2U3L6Q2"/>
<evidence type="ECO:0000313" key="2">
    <source>
        <dbReference type="EMBL" id="SPF47558.1"/>
    </source>
</evidence>
<dbReference type="Proteomes" id="UP000238701">
    <property type="component" value="Unassembled WGS sequence"/>
</dbReference>
<dbReference type="EMBL" id="OMOD01000172">
    <property type="protein sequence ID" value="SPF47558.1"/>
    <property type="molecule type" value="Genomic_DNA"/>
</dbReference>
<protein>
    <submittedName>
        <fullName evidence="2">Uncharacterized protein</fullName>
    </submittedName>
</protein>
<accession>A0A2U3L6Q2</accession>
<evidence type="ECO:0000256" key="1">
    <source>
        <dbReference type="SAM" id="MobiDB-lite"/>
    </source>
</evidence>